<evidence type="ECO:0000256" key="2">
    <source>
        <dbReference type="ARBA" id="ARBA00022737"/>
    </source>
</evidence>
<feature type="domain" description="HTH myb-type" evidence="9">
    <location>
        <begin position="11"/>
        <end position="63"/>
    </location>
</feature>
<feature type="region of interest" description="Disordered" evidence="7">
    <location>
        <begin position="117"/>
        <end position="147"/>
    </location>
</feature>
<gene>
    <name evidence="10" type="ORF">OLEA9_A121845</name>
</gene>
<feature type="domain" description="HTH myb-type" evidence="9">
    <location>
        <begin position="64"/>
        <end position="118"/>
    </location>
</feature>
<keyword evidence="11" id="KW-1185">Reference proteome</keyword>
<feature type="compositionally biased region" description="Low complexity" evidence="7">
    <location>
        <begin position="125"/>
        <end position="144"/>
    </location>
</feature>
<evidence type="ECO:0000256" key="4">
    <source>
        <dbReference type="ARBA" id="ARBA00023125"/>
    </source>
</evidence>
<evidence type="ECO:0000259" key="9">
    <source>
        <dbReference type="PROSITE" id="PS51294"/>
    </source>
</evidence>
<dbReference type="InterPro" id="IPR051953">
    <property type="entry name" value="Plant_SW-associated_TFs"/>
</dbReference>
<proteinExistence type="predicted"/>
<feature type="domain" description="Myb-like" evidence="8">
    <location>
        <begin position="64"/>
        <end position="114"/>
    </location>
</feature>
<evidence type="ECO:0000259" key="8">
    <source>
        <dbReference type="PROSITE" id="PS50090"/>
    </source>
</evidence>
<accession>A0A8S0TNS5</accession>
<keyword evidence="6" id="KW-0539">Nucleus</keyword>
<feature type="region of interest" description="Disordered" evidence="7">
    <location>
        <begin position="175"/>
        <end position="194"/>
    </location>
</feature>
<name>A0A8S0TNS5_OLEEU</name>
<sequence length="327" mass="37295">MGRGRAPCCDKTKVKKGPWSPAEDLRLMSFIQRHGHSNWRSLPKQAGLLRCGKSCRLRWINYLRPDVKRGNFTPEEEETIIKLHNSFGNKWSRIASHLPGRTDNEIKNVWNTNLKKRLTRKTEASDSPMEYSDSPSSSSSSITSNEDRNMEMIDQTVQESGARKPNEKPEFLKVISRHPSDEPKETASSDSSTSSYASYFCNVARPEDIKGPTTLEGKIEIPFESDIDFWNLLDTLDPFQSTNTEQNECENSKAFNAVEKLDGEDECREWLRYLENELGLTGGNGSDNLQNTDHTTSLHQKMNFEPEIEPGMDYFPIWSSSPQNFCI</sequence>
<evidence type="ECO:0000256" key="7">
    <source>
        <dbReference type="SAM" id="MobiDB-lite"/>
    </source>
</evidence>
<keyword evidence="3" id="KW-0805">Transcription regulation</keyword>
<dbReference type="InterPro" id="IPR001005">
    <property type="entry name" value="SANT/Myb"/>
</dbReference>
<keyword evidence="2" id="KW-0677">Repeat</keyword>
<comment type="subcellular location">
    <subcellularLocation>
        <location evidence="1">Nucleus</location>
    </subcellularLocation>
</comment>
<dbReference type="InterPro" id="IPR009057">
    <property type="entry name" value="Homeodomain-like_sf"/>
</dbReference>
<dbReference type="Proteomes" id="UP000594638">
    <property type="component" value="Unassembled WGS sequence"/>
</dbReference>
<evidence type="ECO:0000313" key="11">
    <source>
        <dbReference type="Proteomes" id="UP000594638"/>
    </source>
</evidence>
<protein>
    <submittedName>
        <fullName evidence="10">Transcription factor MYB63-like</fullName>
    </submittedName>
</protein>
<feature type="domain" description="Myb-like" evidence="8">
    <location>
        <begin position="11"/>
        <end position="63"/>
    </location>
</feature>
<dbReference type="SUPFAM" id="SSF46689">
    <property type="entry name" value="Homeodomain-like"/>
    <property type="match status" value="1"/>
</dbReference>
<dbReference type="FunFam" id="1.10.10.60:FF:000015">
    <property type="entry name" value="Transcription factor RAX3"/>
    <property type="match status" value="1"/>
</dbReference>
<dbReference type="PANTHER" id="PTHR47997">
    <property type="entry name" value="MYB DOMAIN PROTEIN 55"/>
    <property type="match status" value="1"/>
</dbReference>
<dbReference type="PANTHER" id="PTHR47997:SF75">
    <property type="entry name" value="MYB DOMAIN PROTEIN 55"/>
    <property type="match status" value="1"/>
</dbReference>
<dbReference type="Pfam" id="PF00249">
    <property type="entry name" value="Myb_DNA-binding"/>
    <property type="match status" value="2"/>
</dbReference>
<dbReference type="EMBL" id="CACTIH010007281">
    <property type="protein sequence ID" value="CAA3007638.1"/>
    <property type="molecule type" value="Genomic_DNA"/>
</dbReference>
<evidence type="ECO:0000256" key="3">
    <source>
        <dbReference type="ARBA" id="ARBA00023015"/>
    </source>
</evidence>
<evidence type="ECO:0000313" key="10">
    <source>
        <dbReference type="EMBL" id="CAA3007638.1"/>
    </source>
</evidence>
<evidence type="ECO:0000256" key="1">
    <source>
        <dbReference type="ARBA" id="ARBA00004123"/>
    </source>
</evidence>
<keyword evidence="4" id="KW-0238">DNA-binding</keyword>
<dbReference type="PROSITE" id="PS51294">
    <property type="entry name" value="HTH_MYB"/>
    <property type="match status" value="2"/>
</dbReference>
<feature type="compositionally biased region" description="Basic and acidic residues" evidence="7">
    <location>
        <begin position="178"/>
        <end position="187"/>
    </location>
</feature>
<dbReference type="CDD" id="cd00167">
    <property type="entry name" value="SANT"/>
    <property type="match status" value="2"/>
</dbReference>
<keyword evidence="5" id="KW-0804">Transcription</keyword>
<evidence type="ECO:0000256" key="6">
    <source>
        <dbReference type="ARBA" id="ARBA00023242"/>
    </source>
</evidence>
<comment type="caution">
    <text evidence="10">The sequence shown here is derived from an EMBL/GenBank/DDBJ whole genome shotgun (WGS) entry which is preliminary data.</text>
</comment>
<dbReference type="SMART" id="SM00717">
    <property type="entry name" value="SANT"/>
    <property type="match status" value="2"/>
</dbReference>
<dbReference type="Gramene" id="OE9A121845T1">
    <property type="protein sequence ID" value="OE9A121845C1"/>
    <property type="gene ID" value="OE9A121845"/>
</dbReference>
<dbReference type="Gene3D" id="1.10.10.60">
    <property type="entry name" value="Homeodomain-like"/>
    <property type="match status" value="2"/>
</dbReference>
<dbReference type="OrthoDB" id="2143914at2759"/>
<dbReference type="AlphaFoldDB" id="A0A8S0TNS5"/>
<dbReference type="InterPro" id="IPR017930">
    <property type="entry name" value="Myb_dom"/>
</dbReference>
<dbReference type="GO" id="GO:0003677">
    <property type="term" value="F:DNA binding"/>
    <property type="evidence" value="ECO:0007669"/>
    <property type="project" value="UniProtKB-KW"/>
</dbReference>
<reference evidence="10 11" key="1">
    <citation type="submission" date="2019-12" db="EMBL/GenBank/DDBJ databases">
        <authorList>
            <person name="Alioto T."/>
            <person name="Alioto T."/>
            <person name="Gomez Garrido J."/>
        </authorList>
    </citation>
    <scope>NUCLEOTIDE SEQUENCE [LARGE SCALE GENOMIC DNA]</scope>
</reference>
<organism evidence="10 11">
    <name type="scientific">Olea europaea subsp. europaea</name>
    <dbReference type="NCBI Taxonomy" id="158383"/>
    <lineage>
        <taxon>Eukaryota</taxon>
        <taxon>Viridiplantae</taxon>
        <taxon>Streptophyta</taxon>
        <taxon>Embryophyta</taxon>
        <taxon>Tracheophyta</taxon>
        <taxon>Spermatophyta</taxon>
        <taxon>Magnoliopsida</taxon>
        <taxon>eudicotyledons</taxon>
        <taxon>Gunneridae</taxon>
        <taxon>Pentapetalae</taxon>
        <taxon>asterids</taxon>
        <taxon>lamiids</taxon>
        <taxon>Lamiales</taxon>
        <taxon>Oleaceae</taxon>
        <taxon>Oleeae</taxon>
        <taxon>Olea</taxon>
    </lineage>
</organism>
<dbReference type="PROSITE" id="PS50090">
    <property type="entry name" value="MYB_LIKE"/>
    <property type="match status" value="2"/>
</dbReference>
<dbReference type="GO" id="GO:0005634">
    <property type="term" value="C:nucleus"/>
    <property type="evidence" value="ECO:0007669"/>
    <property type="project" value="UniProtKB-SubCell"/>
</dbReference>
<evidence type="ECO:0000256" key="5">
    <source>
        <dbReference type="ARBA" id="ARBA00023163"/>
    </source>
</evidence>